<keyword evidence="6 12" id="KW-0028">Amino-acid biosynthesis</keyword>
<gene>
    <name evidence="14" type="primary">trpB2</name>
    <name evidence="12" type="synonym">trpB</name>
    <name evidence="14" type="ORF">LFW2832_00945</name>
</gene>
<dbReference type="NCBIfam" id="NF009057">
    <property type="entry name" value="PRK12391.1"/>
    <property type="match status" value="1"/>
</dbReference>
<feature type="modified residue" description="N6-(pyridoxal phosphate)lysine" evidence="12">
    <location>
        <position position="113"/>
    </location>
</feature>
<evidence type="ECO:0000259" key="13">
    <source>
        <dbReference type="Pfam" id="PF00291"/>
    </source>
</evidence>
<dbReference type="Pfam" id="PF00291">
    <property type="entry name" value="PALP"/>
    <property type="match status" value="1"/>
</dbReference>
<evidence type="ECO:0000256" key="12">
    <source>
        <dbReference type="HAMAP-Rule" id="MF_00133"/>
    </source>
</evidence>
<accession>A0A5E4LTY7</accession>
<reference evidence="14 15" key="1">
    <citation type="submission" date="2019-08" db="EMBL/GenBank/DDBJ databases">
        <authorList>
            <person name="Vazquez-Campos X."/>
        </authorList>
    </citation>
    <scope>NUCLEOTIDE SEQUENCE [LARGE SCALE GENOMIC DNA]</scope>
    <source>
        <strain evidence="14">LFW-283_2</strain>
    </source>
</reference>
<evidence type="ECO:0000256" key="7">
    <source>
        <dbReference type="ARBA" id="ARBA00022822"/>
    </source>
</evidence>
<dbReference type="PIRSF" id="PIRSF500824">
    <property type="entry name" value="TrpB_prok"/>
    <property type="match status" value="1"/>
</dbReference>
<evidence type="ECO:0000256" key="3">
    <source>
        <dbReference type="ARBA" id="ARBA00004733"/>
    </source>
</evidence>
<keyword evidence="8 12" id="KW-0663">Pyridoxal phosphate</keyword>
<dbReference type="PIRSF" id="PIRSF001413">
    <property type="entry name" value="Trp_syn_beta"/>
    <property type="match status" value="1"/>
</dbReference>
<keyword evidence="7 12" id="KW-0822">Tryptophan biosynthesis</keyword>
<comment type="caution">
    <text evidence="14">The sequence shown here is derived from an EMBL/GenBank/DDBJ whole genome shotgun (WGS) entry which is preliminary data.</text>
</comment>
<feature type="domain" description="Tryptophan synthase beta chain-like PALP" evidence="13">
    <location>
        <begin position="78"/>
        <end position="417"/>
    </location>
</feature>
<dbReference type="NCBIfam" id="TIGR01415">
    <property type="entry name" value="trpB_rel"/>
    <property type="match status" value="1"/>
</dbReference>
<evidence type="ECO:0000256" key="11">
    <source>
        <dbReference type="ARBA" id="ARBA00049047"/>
    </source>
</evidence>
<dbReference type="CDD" id="cd06446">
    <property type="entry name" value="Trp-synth_B"/>
    <property type="match status" value="1"/>
</dbReference>
<dbReference type="EC" id="4.2.1.20" evidence="12"/>
<evidence type="ECO:0000256" key="9">
    <source>
        <dbReference type="ARBA" id="ARBA00023141"/>
    </source>
</evidence>
<protein>
    <recommendedName>
        <fullName evidence="12">Tryptophan synthase beta chain</fullName>
        <ecNumber evidence="12">4.2.1.20</ecNumber>
    </recommendedName>
</protein>
<keyword evidence="9 12" id="KW-0057">Aromatic amino acid biosynthesis</keyword>
<name>A0A5E4LTY7_9ARCH</name>
<evidence type="ECO:0000256" key="1">
    <source>
        <dbReference type="ARBA" id="ARBA00001933"/>
    </source>
</evidence>
<dbReference type="AlphaFoldDB" id="A0A5E4LTY7"/>
<evidence type="ECO:0000256" key="4">
    <source>
        <dbReference type="ARBA" id="ARBA00009982"/>
    </source>
</evidence>
<dbReference type="InterPro" id="IPR006653">
    <property type="entry name" value="Trp_synth_b_CS"/>
</dbReference>
<dbReference type="HAMAP" id="MF_00133">
    <property type="entry name" value="Trp_synth_beta"/>
    <property type="match status" value="1"/>
</dbReference>
<dbReference type="PANTHER" id="PTHR48077">
    <property type="entry name" value="TRYPTOPHAN SYNTHASE-RELATED"/>
    <property type="match status" value="1"/>
</dbReference>
<evidence type="ECO:0000256" key="5">
    <source>
        <dbReference type="ARBA" id="ARBA00011270"/>
    </source>
</evidence>
<dbReference type="GO" id="GO:0004834">
    <property type="term" value="F:tryptophan synthase activity"/>
    <property type="evidence" value="ECO:0007669"/>
    <property type="project" value="UniProtKB-UniRule"/>
</dbReference>
<comment type="cofactor">
    <cofactor evidence="1 12">
        <name>pyridoxal 5'-phosphate</name>
        <dbReference type="ChEBI" id="CHEBI:597326"/>
    </cofactor>
</comment>
<dbReference type="SUPFAM" id="SSF53686">
    <property type="entry name" value="Tryptophan synthase beta subunit-like PLP-dependent enzymes"/>
    <property type="match status" value="1"/>
</dbReference>
<evidence type="ECO:0000256" key="2">
    <source>
        <dbReference type="ARBA" id="ARBA00002786"/>
    </source>
</evidence>
<dbReference type="Gene3D" id="3.40.50.1100">
    <property type="match status" value="2"/>
</dbReference>
<evidence type="ECO:0000313" key="15">
    <source>
        <dbReference type="Proteomes" id="UP000789941"/>
    </source>
</evidence>
<dbReference type="InterPro" id="IPR006316">
    <property type="entry name" value="Trp_synth_b-like"/>
</dbReference>
<dbReference type="GO" id="GO:0030170">
    <property type="term" value="F:pyridoxal phosphate binding"/>
    <property type="evidence" value="ECO:0007669"/>
    <property type="project" value="InterPro"/>
</dbReference>
<proteinExistence type="inferred from homology"/>
<dbReference type="GO" id="GO:0052684">
    <property type="term" value="F:L-serine hydro-lyase (adding indole, L-tryptophan-forming) activity"/>
    <property type="evidence" value="ECO:0007669"/>
    <property type="project" value="TreeGrafter"/>
</dbReference>
<dbReference type="PANTHER" id="PTHR48077:SF6">
    <property type="entry name" value="TRYPTOPHAN SYNTHASE"/>
    <property type="match status" value="1"/>
</dbReference>
<dbReference type="InterPro" id="IPR006654">
    <property type="entry name" value="Trp_synth_beta"/>
</dbReference>
<comment type="similarity">
    <text evidence="4 12">Belongs to the TrpB family.</text>
</comment>
<evidence type="ECO:0000256" key="10">
    <source>
        <dbReference type="ARBA" id="ARBA00023239"/>
    </source>
</evidence>
<evidence type="ECO:0000256" key="8">
    <source>
        <dbReference type="ARBA" id="ARBA00022898"/>
    </source>
</evidence>
<dbReference type="InterPro" id="IPR023026">
    <property type="entry name" value="Trp_synth_beta/beta-like"/>
</dbReference>
<dbReference type="EMBL" id="CABMJJ010000009">
    <property type="protein sequence ID" value="VVC04427.1"/>
    <property type="molecule type" value="Genomic_DNA"/>
</dbReference>
<sequence length="434" mass="47835">MIDTKVLLNEDQVPKKFYNILPDLPEALAPPLNPGTKEPINPSDLEAIFPKEVVRQEVSSERFITIPDEVREALLRMGRPSPLIRAKRLEEKLKTPARIYFKHEGLNPCGSHKPNTAIAQTYYNMKEGVENLATETGAGQWGTSLAYATMLFGLKCTIFMVRTSFSQKPYRKSMIGVYGATVHPSPSTITDYGKKILKETPEHPGSLGIAISEAIETVVKDKNKKTKYSLGSVLNHVLLHQTVIGQETREQLAMIDEKPDYMIGCVGGGSNFGGIAFPLIYDKIKGKNNCEFVAVEPVSCPSTTKGEYRYDFGDTAGMTPLIKMYTLGKEFVPSPIHAGGLRYHGMAPTVSLLVKNKMVKSVAYHQKEVFEAAMTFAQTEGIIAAPESSHAIKAAIDKALECKRKNEQKTIVFNLSGHGLLDLGGYDQYLSGKM</sequence>
<evidence type="ECO:0000256" key="6">
    <source>
        <dbReference type="ARBA" id="ARBA00022605"/>
    </source>
</evidence>
<dbReference type="GO" id="GO:0005737">
    <property type="term" value="C:cytoplasm"/>
    <property type="evidence" value="ECO:0007669"/>
    <property type="project" value="TreeGrafter"/>
</dbReference>
<comment type="function">
    <text evidence="2 12">The beta subunit is responsible for the synthesis of L-tryptophan from indole and L-serine.</text>
</comment>
<organism evidence="14 15">
    <name type="scientific">Candidatus Bilamarchaeum dharawalense</name>
    <dbReference type="NCBI Taxonomy" id="2885759"/>
    <lineage>
        <taxon>Archaea</taxon>
        <taxon>Candidatus Micrarchaeota</taxon>
        <taxon>Candidatus Micrarchaeia</taxon>
        <taxon>Candidatus Anstonellales</taxon>
        <taxon>Candidatus Bilamarchaeaceae</taxon>
        <taxon>Candidatus Bilamarchaeum</taxon>
    </lineage>
</organism>
<dbReference type="Proteomes" id="UP000789941">
    <property type="component" value="Unassembled WGS sequence"/>
</dbReference>
<dbReference type="InterPro" id="IPR036052">
    <property type="entry name" value="TrpB-like_PALP_sf"/>
</dbReference>
<evidence type="ECO:0000313" key="14">
    <source>
        <dbReference type="EMBL" id="VVC04427.1"/>
    </source>
</evidence>
<comment type="pathway">
    <text evidence="3 12">Amino-acid biosynthesis; L-tryptophan biosynthesis; L-tryptophan from chorismate: step 5/5.</text>
</comment>
<dbReference type="InterPro" id="IPR001926">
    <property type="entry name" value="TrpB-like_PALP"/>
</dbReference>
<comment type="catalytic activity">
    <reaction evidence="11 12">
        <text>(1S,2R)-1-C-(indol-3-yl)glycerol 3-phosphate + L-serine = D-glyceraldehyde 3-phosphate + L-tryptophan + H2O</text>
        <dbReference type="Rhea" id="RHEA:10532"/>
        <dbReference type="ChEBI" id="CHEBI:15377"/>
        <dbReference type="ChEBI" id="CHEBI:33384"/>
        <dbReference type="ChEBI" id="CHEBI:57912"/>
        <dbReference type="ChEBI" id="CHEBI:58866"/>
        <dbReference type="ChEBI" id="CHEBI:59776"/>
        <dbReference type="EC" id="4.2.1.20"/>
    </reaction>
</comment>
<keyword evidence="10 12" id="KW-0456">Lyase</keyword>
<dbReference type="UniPathway" id="UPA00035">
    <property type="reaction ID" value="UER00044"/>
</dbReference>
<dbReference type="PROSITE" id="PS00168">
    <property type="entry name" value="TRP_SYNTHASE_BETA"/>
    <property type="match status" value="1"/>
</dbReference>
<comment type="subunit">
    <text evidence="5 12">Tetramer of two alpha and two beta chains.</text>
</comment>